<gene>
    <name evidence="3" type="primary">LOC103507963</name>
</gene>
<organism evidence="2 3">
    <name type="scientific">Diaphorina citri</name>
    <name type="common">Asian citrus psyllid</name>
    <dbReference type="NCBI Taxonomy" id="121845"/>
    <lineage>
        <taxon>Eukaryota</taxon>
        <taxon>Metazoa</taxon>
        <taxon>Ecdysozoa</taxon>
        <taxon>Arthropoda</taxon>
        <taxon>Hexapoda</taxon>
        <taxon>Insecta</taxon>
        <taxon>Pterygota</taxon>
        <taxon>Neoptera</taxon>
        <taxon>Paraneoptera</taxon>
        <taxon>Hemiptera</taxon>
        <taxon>Sternorrhyncha</taxon>
        <taxon>Psylloidea</taxon>
        <taxon>Psyllidae</taxon>
        <taxon>Diaphorininae</taxon>
        <taxon>Diaphorina</taxon>
    </lineage>
</organism>
<dbReference type="Proteomes" id="UP000079169">
    <property type="component" value="Unplaced"/>
</dbReference>
<dbReference type="RefSeq" id="XP_026678487.1">
    <property type="nucleotide sequence ID" value="XM_026822686.1"/>
</dbReference>
<feature type="signal peptide" evidence="1">
    <location>
        <begin position="1"/>
        <end position="18"/>
    </location>
</feature>
<proteinExistence type="predicted"/>
<keyword evidence="1" id="KW-0732">Signal</keyword>
<keyword evidence="2" id="KW-1185">Reference proteome</keyword>
<dbReference type="KEGG" id="dci:103507963"/>
<dbReference type="AlphaFoldDB" id="A0A3Q0IQF7"/>
<reference evidence="3" key="1">
    <citation type="submission" date="2025-08" db="UniProtKB">
        <authorList>
            <consortium name="RefSeq"/>
        </authorList>
    </citation>
    <scope>IDENTIFICATION</scope>
</reference>
<evidence type="ECO:0000256" key="1">
    <source>
        <dbReference type="SAM" id="SignalP"/>
    </source>
</evidence>
<evidence type="ECO:0000313" key="2">
    <source>
        <dbReference type="Proteomes" id="UP000079169"/>
    </source>
</evidence>
<accession>A0A3Q0IQF7</accession>
<name>A0A3Q0IQF7_DIACI</name>
<feature type="chain" id="PRO_5018075934" evidence="1">
    <location>
        <begin position="19"/>
        <end position="102"/>
    </location>
</feature>
<protein>
    <submittedName>
        <fullName evidence="3">Uncharacterized protein LOC103507963</fullName>
    </submittedName>
</protein>
<evidence type="ECO:0000313" key="3">
    <source>
        <dbReference type="RefSeq" id="XP_026678487.1"/>
    </source>
</evidence>
<dbReference type="GeneID" id="103507963"/>
<dbReference type="PaxDb" id="121845-A0A3Q0IQF7"/>
<sequence>MGLILAVTSLFCHEYCSSTCSDLDSAMKSLFTKDTLLLGPGTWTLSSAAILELGGTLQGVDSSEDSRPVLQDQGYERASWLQFSYNEATLSNLCLNVKHKYE</sequence>